<dbReference type="InterPro" id="IPR013094">
    <property type="entry name" value="AB_hydrolase_3"/>
</dbReference>
<dbReference type="EMBL" id="UYJE01006739">
    <property type="protein sequence ID" value="VDI48448.1"/>
    <property type="molecule type" value="Genomic_DNA"/>
</dbReference>
<comment type="caution">
    <text evidence="3">The sequence shown here is derived from an EMBL/GenBank/DDBJ whole genome shotgun (WGS) entry which is preliminary data.</text>
</comment>
<protein>
    <recommendedName>
        <fullName evidence="2">Alpha/beta hydrolase fold-3 domain-containing protein</fullName>
    </recommendedName>
</protein>
<sequence length="490" mass="55883">MAEALNDLKKKYKVHEETESYFKLRTENGNNKPYYEMSNFDEARIQKEEIAKQFGGEVEFEGSVKDFTVHTPYVKDGVRITVYRSKNCALVVAPSVFVYFHGGGNVVGSRKTVDTVCKIFSRFFLWRRASVSIRTILEGYGCVLAKFTKRYKELIEELIVVSGRVQSHGVRITVYRSKNCALVVAPSVFVYFHGGGNVVGSRKTVDTVCKIFSRDAPCVVVNVEYRCGPEHKYPANHEDAVCVVRWVKMNKGLIGAVNESTVGVGGDSAGGRLAASVCHEEYNINYQVLVYPSLDYRRKFNSDKEFEKGPVLSSEVLQWFNRNYINEADFEKPRASPLLYKSFNRCPPALIIMAELDMNRDHGYAYHEKLKEAGVKSQTFTVKGVTHGFFVMPALMWKCIVKTAVVAFDTVNWTRRINFDDDYVAFKTTRNPYEPHSIWTVALKHPNLREQAHYLISVCCLVTDTAIEQYILCERCGKMFLDLSSRYCFM</sequence>
<gene>
    <name evidence="3" type="ORF">MGAL_10B028443</name>
</gene>
<keyword evidence="1" id="KW-0378">Hydrolase</keyword>
<accession>A0A8B6FEK5</accession>
<dbReference type="OrthoDB" id="408631at2759"/>
<dbReference type="PANTHER" id="PTHR48081">
    <property type="entry name" value="AB HYDROLASE SUPERFAMILY PROTEIN C4A8.06C"/>
    <property type="match status" value="1"/>
</dbReference>
<feature type="domain" description="Alpha/beta hydrolase fold-3" evidence="2">
    <location>
        <begin position="189"/>
        <end position="390"/>
    </location>
</feature>
<evidence type="ECO:0000313" key="4">
    <source>
        <dbReference type="Proteomes" id="UP000596742"/>
    </source>
</evidence>
<dbReference type="InterPro" id="IPR029058">
    <property type="entry name" value="AB_hydrolase_fold"/>
</dbReference>
<name>A0A8B6FEK5_MYTGA</name>
<evidence type="ECO:0000256" key="1">
    <source>
        <dbReference type="ARBA" id="ARBA00022801"/>
    </source>
</evidence>
<reference evidence="3" key="1">
    <citation type="submission" date="2018-11" db="EMBL/GenBank/DDBJ databases">
        <authorList>
            <person name="Alioto T."/>
            <person name="Alioto T."/>
        </authorList>
    </citation>
    <scope>NUCLEOTIDE SEQUENCE</scope>
</reference>
<dbReference type="SUPFAM" id="SSF53474">
    <property type="entry name" value="alpha/beta-Hydrolases"/>
    <property type="match status" value="1"/>
</dbReference>
<dbReference type="Proteomes" id="UP000596742">
    <property type="component" value="Unassembled WGS sequence"/>
</dbReference>
<dbReference type="AlphaFoldDB" id="A0A8B6FEK5"/>
<dbReference type="InterPro" id="IPR050300">
    <property type="entry name" value="GDXG_lipolytic_enzyme"/>
</dbReference>
<dbReference type="PANTHER" id="PTHR48081:SF8">
    <property type="entry name" value="ALPHA_BETA HYDROLASE FOLD-3 DOMAIN-CONTAINING PROTEIN-RELATED"/>
    <property type="match status" value="1"/>
</dbReference>
<dbReference type="Pfam" id="PF07859">
    <property type="entry name" value="Abhydrolase_3"/>
    <property type="match status" value="1"/>
</dbReference>
<evidence type="ECO:0000313" key="3">
    <source>
        <dbReference type="EMBL" id="VDI48448.1"/>
    </source>
</evidence>
<keyword evidence="4" id="KW-1185">Reference proteome</keyword>
<proteinExistence type="predicted"/>
<dbReference type="GO" id="GO:0016787">
    <property type="term" value="F:hydrolase activity"/>
    <property type="evidence" value="ECO:0007669"/>
    <property type="project" value="UniProtKB-KW"/>
</dbReference>
<organism evidence="3 4">
    <name type="scientific">Mytilus galloprovincialis</name>
    <name type="common">Mediterranean mussel</name>
    <dbReference type="NCBI Taxonomy" id="29158"/>
    <lineage>
        <taxon>Eukaryota</taxon>
        <taxon>Metazoa</taxon>
        <taxon>Spiralia</taxon>
        <taxon>Lophotrochozoa</taxon>
        <taxon>Mollusca</taxon>
        <taxon>Bivalvia</taxon>
        <taxon>Autobranchia</taxon>
        <taxon>Pteriomorphia</taxon>
        <taxon>Mytilida</taxon>
        <taxon>Mytiloidea</taxon>
        <taxon>Mytilidae</taxon>
        <taxon>Mytilinae</taxon>
        <taxon>Mytilus</taxon>
    </lineage>
</organism>
<dbReference type="Gene3D" id="3.40.50.1820">
    <property type="entry name" value="alpha/beta hydrolase"/>
    <property type="match status" value="2"/>
</dbReference>
<evidence type="ECO:0000259" key="2">
    <source>
        <dbReference type="Pfam" id="PF07859"/>
    </source>
</evidence>